<evidence type="ECO:0000313" key="2">
    <source>
        <dbReference type="Proteomes" id="UP000325780"/>
    </source>
</evidence>
<dbReference type="OrthoDB" id="10250282at2759"/>
<organism evidence="1 2">
    <name type="scientific">Aspergillus avenaceus</name>
    <dbReference type="NCBI Taxonomy" id="36643"/>
    <lineage>
        <taxon>Eukaryota</taxon>
        <taxon>Fungi</taxon>
        <taxon>Dikarya</taxon>
        <taxon>Ascomycota</taxon>
        <taxon>Pezizomycotina</taxon>
        <taxon>Eurotiomycetes</taxon>
        <taxon>Eurotiomycetidae</taxon>
        <taxon>Eurotiales</taxon>
        <taxon>Aspergillaceae</taxon>
        <taxon>Aspergillus</taxon>
        <taxon>Aspergillus subgen. Circumdati</taxon>
    </lineage>
</organism>
<reference evidence="1 2" key="1">
    <citation type="submission" date="2019-04" db="EMBL/GenBank/DDBJ databases">
        <title>Friends and foes A comparative genomics study of 23 Aspergillus species from section Flavi.</title>
        <authorList>
            <consortium name="DOE Joint Genome Institute"/>
            <person name="Kjaerbolling I."/>
            <person name="Vesth T."/>
            <person name="Frisvad J.C."/>
            <person name="Nybo J.L."/>
            <person name="Theobald S."/>
            <person name="Kildgaard S."/>
            <person name="Isbrandt T."/>
            <person name="Kuo A."/>
            <person name="Sato A."/>
            <person name="Lyhne E.K."/>
            <person name="Kogle M.E."/>
            <person name="Wiebenga A."/>
            <person name="Kun R.S."/>
            <person name="Lubbers R.J."/>
            <person name="Makela M.R."/>
            <person name="Barry K."/>
            <person name="Chovatia M."/>
            <person name="Clum A."/>
            <person name="Daum C."/>
            <person name="Haridas S."/>
            <person name="He G."/>
            <person name="LaButti K."/>
            <person name="Lipzen A."/>
            <person name="Mondo S."/>
            <person name="Riley R."/>
            <person name="Salamov A."/>
            <person name="Simmons B.A."/>
            <person name="Magnuson J.K."/>
            <person name="Henrissat B."/>
            <person name="Mortensen U.H."/>
            <person name="Larsen T.O."/>
            <person name="Devries R.P."/>
            <person name="Grigoriev I.V."/>
            <person name="Machida M."/>
            <person name="Baker S.E."/>
            <person name="Andersen M.R."/>
        </authorList>
    </citation>
    <scope>NUCLEOTIDE SEQUENCE [LARGE SCALE GENOMIC DNA]</scope>
    <source>
        <strain evidence="1 2">IBT 18842</strain>
    </source>
</reference>
<dbReference type="Proteomes" id="UP000325780">
    <property type="component" value="Unassembled WGS sequence"/>
</dbReference>
<evidence type="ECO:0008006" key="3">
    <source>
        <dbReference type="Google" id="ProtNLM"/>
    </source>
</evidence>
<accession>A0A5N6THY4</accession>
<proteinExistence type="predicted"/>
<evidence type="ECO:0000313" key="1">
    <source>
        <dbReference type="EMBL" id="KAE8145984.1"/>
    </source>
</evidence>
<dbReference type="EMBL" id="ML742296">
    <property type="protein sequence ID" value="KAE8145984.1"/>
    <property type="molecule type" value="Genomic_DNA"/>
</dbReference>
<keyword evidence="2" id="KW-1185">Reference proteome</keyword>
<dbReference type="AlphaFoldDB" id="A0A5N6THY4"/>
<protein>
    <recommendedName>
        <fullName evidence="3">CN hydrolase domain-containing protein</fullName>
    </recommendedName>
</protein>
<gene>
    <name evidence="1" type="ORF">BDV25DRAFT_144143</name>
</gene>
<name>A0A5N6THY4_ASPAV</name>
<sequence length="140" mass="15527">MQAQRENFHLAPFPYLGNPRDESFVWWERAESNIAAVGHYSYLAGAYSFTTSVGYAFVSSPFGEVVASMSAETSFDEHPILYHSLNTSGFEPGKAYDSDAQVSWAVLKQIDRAFPKYIPHRNVSIRSLLAGSLNSSEALP</sequence>